<accession>A0A4R3K7U0</accession>
<dbReference type="RefSeq" id="WP_132549320.1">
    <property type="nucleotide sequence ID" value="NZ_SMAA01000008.1"/>
</dbReference>
<dbReference type="NCBIfam" id="TIGR00075">
    <property type="entry name" value="hypD"/>
    <property type="match status" value="1"/>
</dbReference>
<dbReference type="Proteomes" id="UP000295188">
    <property type="component" value="Unassembled WGS sequence"/>
</dbReference>
<dbReference type="PANTHER" id="PTHR30149:SF0">
    <property type="entry name" value="HYDROGENASE MATURATION FACTOR HYPD"/>
    <property type="match status" value="1"/>
</dbReference>
<dbReference type="OrthoDB" id="9770424at2"/>
<dbReference type="EMBL" id="SMAA01000008">
    <property type="protein sequence ID" value="TCS78970.1"/>
    <property type="molecule type" value="Genomic_DNA"/>
</dbReference>
<dbReference type="InterPro" id="IPR042243">
    <property type="entry name" value="HypD_1"/>
</dbReference>
<dbReference type="PANTHER" id="PTHR30149">
    <property type="entry name" value="HYDROGENASE PROTEIN ASSEMBLY PROTEIN HYPD"/>
    <property type="match status" value="1"/>
</dbReference>
<dbReference type="Gene3D" id="6.10.20.100">
    <property type="match status" value="1"/>
</dbReference>
<keyword evidence="5" id="KW-1185">Reference proteome</keyword>
<proteinExistence type="inferred from homology"/>
<dbReference type="PIRSF" id="PIRSF005622">
    <property type="entry name" value="Hydrgn_mat_hypD"/>
    <property type="match status" value="1"/>
</dbReference>
<dbReference type="AlphaFoldDB" id="A0A4R3K7U0"/>
<dbReference type="GO" id="GO:0051604">
    <property type="term" value="P:protein maturation"/>
    <property type="evidence" value="ECO:0007669"/>
    <property type="project" value="TreeGrafter"/>
</dbReference>
<evidence type="ECO:0000313" key="5">
    <source>
        <dbReference type="Proteomes" id="UP000295188"/>
    </source>
</evidence>
<reference evidence="4 5" key="1">
    <citation type="submission" date="2019-03" db="EMBL/GenBank/DDBJ databases">
        <title>Genomic Encyclopedia of Type Strains, Phase IV (KMG-IV): sequencing the most valuable type-strain genomes for metagenomic binning, comparative biology and taxonomic classification.</title>
        <authorList>
            <person name="Goeker M."/>
        </authorList>
    </citation>
    <scope>NUCLEOTIDE SEQUENCE [LARGE SCALE GENOMIC DNA]</scope>
    <source>
        <strain evidence="4 5">DSM 20467</strain>
    </source>
</reference>
<dbReference type="GO" id="GO:0005506">
    <property type="term" value="F:iron ion binding"/>
    <property type="evidence" value="ECO:0007669"/>
    <property type="project" value="TreeGrafter"/>
</dbReference>
<dbReference type="GO" id="GO:0070025">
    <property type="term" value="F:carbon monoxide binding"/>
    <property type="evidence" value="ECO:0007669"/>
    <property type="project" value="TreeGrafter"/>
</dbReference>
<dbReference type="InterPro" id="IPR042244">
    <property type="entry name" value="HypD_2_sf"/>
</dbReference>
<keyword evidence="2" id="KW-0479">Metal-binding</keyword>
<evidence type="ECO:0000313" key="4">
    <source>
        <dbReference type="EMBL" id="TCS78970.1"/>
    </source>
</evidence>
<evidence type="ECO:0000256" key="1">
    <source>
        <dbReference type="ARBA" id="ARBA00007888"/>
    </source>
</evidence>
<keyword evidence="3" id="KW-0408">Iron</keyword>
<comment type="caution">
    <text evidence="4">The sequence shown here is derived from an EMBL/GenBank/DDBJ whole genome shotgun (WGS) entry which is preliminary data.</text>
</comment>
<dbReference type="GO" id="GO:0051539">
    <property type="term" value="F:4 iron, 4 sulfur cluster binding"/>
    <property type="evidence" value="ECO:0007669"/>
    <property type="project" value="TreeGrafter"/>
</dbReference>
<dbReference type="Gene3D" id="3.40.50.11750">
    <property type="entry name" value="HypD, alpha/beta domain 1"/>
    <property type="match status" value="2"/>
</dbReference>
<dbReference type="Pfam" id="PF01924">
    <property type="entry name" value="HypD"/>
    <property type="match status" value="1"/>
</dbReference>
<comment type="similarity">
    <text evidence="1">Belongs to the HypD family.</text>
</comment>
<evidence type="ECO:0000256" key="2">
    <source>
        <dbReference type="ARBA" id="ARBA00022723"/>
    </source>
</evidence>
<evidence type="ECO:0000256" key="3">
    <source>
        <dbReference type="ARBA" id="ARBA00023004"/>
    </source>
</evidence>
<organism evidence="4 5">
    <name type="scientific">Pectinatus cerevisiiphilus</name>
    <dbReference type="NCBI Taxonomy" id="86956"/>
    <lineage>
        <taxon>Bacteria</taxon>
        <taxon>Bacillati</taxon>
        <taxon>Bacillota</taxon>
        <taxon>Negativicutes</taxon>
        <taxon>Selenomonadales</taxon>
        <taxon>Selenomonadaceae</taxon>
        <taxon>Pectinatus</taxon>
    </lineage>
</organism>
<protein>
    <submittedName>
        <fullName evidence="4">Hydrogenase maturation protein HypD</fullName>
    </submittedName>
</protein>
<sequence length="365" mass="39890">MVKAEISRKAADFFLKNIDMLIEKPVRFMEVCGTHTVSIFRSGIRQMLPEKVELVSGPGCPVCVTPNDYMDTAIAYAKNENVIIATFGDMLKVPGTSTSLYAVKAAGADVRIVYSPLDALQLAVGEPAKKVIFLAVGFETTAPLTAATIQAAQNQAIENFFVLSAHKWTNEALNALLSDPEIKVDGFLLPGHVCVITGEEPFHFVAEKYKKPAVVAGFEALDILQAVYMLAKQVHAGQAKVENAYKRVVKTQGNPAAQEMMAAVFQKTAANWRGLGKIENSGMAVNENYARYDALRSIPVQKELSKENPACRCGEVLKGNIRPVQCPLFKKICTPEHPAGACMVSVEGTCHAWYKYGQGRYHYGR</sequence>
<gene>
    <name evidence="4" type="ORF">EDC37_10829</name>
</gene>
<dbReference type="InterPro" id="IPR002780">
    <property type="entry name" value="Hyd_form_HypD"/>
</dbReference>
<name>A0A4R3K7U0_9FIRM</name>